<accession>A0A5N6Q3P6</accession>
<dbReference type="Proteomes" id="UP000326396">
    <property type="component" value="Linkage Group LG1"/>
</dbReference>
<dbReference type="PANTHER" id="PTHR46996:SF4">
    <property type="entry name" value="RIBOSOMAL PROTEIN L34E SUPERFAMILY PROTEIN"/>
    <property type="match status" value="1"/>
</dbReference>
<organism evidence="2 3">
    <name type="scientific">Mikania micrantha</name>
    <name type="common">bitter vine</name>
    <dbReference type="NCBI Taxonomy" id="192012"/>
    <lineage>
        <taxon>Eukaryota</taxon>
        <taxon>Viridiplantae</taxon>
        <taxon>Streptophyta</taxon>
        <taxon>Embryophyta</taxon>
        <taxon>Tracheophyta</taxon>
        <taxon>Spermatophyta</taxon>
        <taxon>Magnoliopsida</taxon>
        <taxon>eudicotyledons</taxon>
        <taxon>Gunneridae</taxon>
        <taxon>Pentapetalae</taxon>
        <taxon>asterids</taxon>
        <taxon>campanulids</taxon>
        <taxon>Asterales</taxon>
        <taxon>Asteraceae</taxon>
        <taxon>Asteroideae</taxon>
        <taxon>Heliantheae alliance</taxon>
        <taxon>Eupatorieae</taxon>
        <taxon>Mikania</taxon>
    </lineage>
</organism>
<keyword evidence="1" id="KW-0472">Membrane</keyword>
<keyword evidence="3" id="KW-1185">Reference proteome</keyword>
<dbReference type="PANTHER" id="PTHR46996">
    <property type="entry name" value="OS05G0488500 PROTEIN"/>
    <property type="match status" value="1"/>
</dbReference>
<dbReference type="EMBL" id="SZYD01000001">
    <property type="protein sequence ID" value="KAD7478637.1"/>
    <property type="molecule type" value="Genomic_DNA"/>
</dbReference>
<proteinExistence type="predicted"/>
<protein>
    <submittedName>
        <fullName evidence="2">Uncharacterized protein</fullName>
    </submittedName>
</protein>
<feature type="transmembrane region" description="Helical" evidence="1">
    <location>
        <begin position="64"/>
        <end position="82"/>
    </location>
</feature>
<comment type="caution">
    <text evidence="2">The sequence shown here is derived from an EMBL/GenBank/DDBJ whole genome shotgun (WGS) entry which is preliminary data.</text>
</comment>
<dbReference type="AlphaFoldDB" id="A0A5N6Q3P6"/>
<name>A0A5N6Q3P6_9ASTR</name>
<reference evidence="2 3" key="1">
    <citation type="submission" date="2019-05" db="EMBL/GenBank/DDBJ databases">
        <title>Mikania micrantha, genome provides insights into the molecular mechanism of rapid growth.</title>
        <authorList>
            <person name="Liu B."/>
        </authorList>
    </citation>
    <scope>NUCLEOTIDE SEQUENCE [LARGE SCALE GENOMIC DNA]</scope>
    <source>
        <strain evidence="2">NLD-2019</strain>
        <tissue evidence="2">Leaf</tissue>
    </source>
</reference>
<feature type="transmembrane region" description="Helical" evidence="1">
    <location>
        <begin position="25"/>
        <end position="44"/>
    </location>
</feature>
<sequence length="182" mass="20190">MARFEEINQSNKLPPISACEQSRSAFVDLIILIAVIGACGFLILEPVMDLMLKFKQDVVRCPMVYCLIGLAIVTIAMAKLAISLCKSRKCGQPGCRGLRKAVEFDIQIETNDSIKNYDSLKNGFKKGLFELPKDYLKELEAALKKMAPANGRVVLVFRGRCGCPVVRVEVPGPRKSTRKVKK</sequence>
<evidence type="ECO:0000313" key="2">
    <source>
        <dbReference type="EMBL" id="KAD7478637.1"/>
    </source>
</evidence>
<dbReference type="OrthoDB" id="1865221at2759"/>
<keyword evidence="1" id="KW-1133">Transmembrane helix</keyword>
<keyword evidence="1" id="KW-0812">Transmembrane</keyword>
<evidence type="ECO:0000256" key="1">
    <source>
        <dbReference type="SAM" id="Phobius"/>
    </source>
</evidence>
<evidence type="ECO:0000313" key="3">
    <source>
        <dbReference type="Proteomes" id="UP000326396"/>
    </source>
</evidence>
<gene>
    <name evidence="2" type="ORF">E3N88_01773</name>
</gene>